<reference evidence="2 3" key="1">
    <citation type="submission" date="2024-05" db="EMBL/GenBank/DDBJ databases">
        <authorList>
            <person name="Liu Q."/>
            <person name="Xin Y.-H."/>
        </authorList>
    </citation>
    <scope>NUCLEOTIDE SEQUENCE [LARGE SCALE GENOMIC DNA]</scope>
    <source>
        <strain evidence="2 3">CGMCC 1.15349</strain>
    </source>
</reference>
<dbReference type="SUPFAM" id="SSF53335">
    <property type="entry name" value="S-adenosyl-L-methionine-dependent methyltransferases"/>
    <property type="match status" value="1"/>
</dbReference>
<comment type="caution">
    <text evidence="2">The sequence shown here is derived from an EMBL/GenBank/DDBJ whole genome shotgun (WGS) entry which is preliminary data.</text>
</comment>
<dbReference type="RefSeq" id="WP_345862901.1">
    <property type="nucleotide sequence ID" value="NZ_JBDIMF010000001.1"/>
</dbReference>
<dbReference type="CDD" id="cd02440">
    <property type="entry name" value="AdoMet_MTases"/>
    <property type="match status" value="1"/>
</dbReference>
<organism evidence="2 3">
    <name type="scientific">Sphingomonas qilianensis</name>
    <dbReference type="NCBI Taxonomy" id="1736690"/>
    <lineage>
        <taxon>Bacteria</taxon>
        <taxon>Pseudomonadati</taxon>
        <taxon>Pseudomonadota</taxon>
        <taxon>Alphaproteobacteria</taxon>
        <taxon>Sphingomonadales</taxon>
        <taxon>Sphingomonadaceae</taxon>
        <taxon>Sphingomonas</taxon>
    </lineage>
</organism>
<accession>A0ABU9XNM0</accession>
<dbReference type="InterPro" id="IPR013216">
    <property type="entry name" value="Methyltransf_11"/>
</dbReference>
<keyword evidence="2" id="KW-0808">Transferase</keyword>
<evidence type="ECO:0000313" key="3">
    <source>
        <dbReference type="Proteomes" id="UP001404104"/>
    </source>
</evidence>
<evidence type="ECO:0000259" key="1">
    <source>
        <dbReference type="Pfam" id="PF08241"/>
    </source>
</evidence>
<gene>
    <name evidence="2" type="ORF">ABC969_03195</name>
</gene>
<sequence>MSEIDVQRAYYADTAARYDDMHVAEGDEHYRALDWLSDLIRQHDIRSILDIGSGTGRGILYLRERHAIRYVGIEPVAALRDQGHAKGLGPDELIDGDALNLAFADNSFDLVCEFGVLHHIKDHRRAVAEMCRVARKGVFLSDSNNFGQGAPLTRAIKQAINALGLWRLADLALTRGKGYHYSDGDGVFYSYSLFSDVPVLRGKFPALRLMNTMPSSGPNLYRQAPHLAVFAAR</sequence>
<keyword evidence="2" id="KW-0489">Methyltransferase</keyword>
<feature type="domain" description="Methyltransferase type 11" evidence="1">
    <location>
        <begin position="49"/>
        <end position="139"/>
    </location>
</feature>
<name>A0ABU9XNM0_9SPHN</name>
<dbReference type="Pfam" id="PF08241">
    <property type="entry name" value="Methyltransf_11"/>
    <property type="match status" value="1"/>
</dbReference>
<keyword evidence="3" id="KW-1185">Reference proteome</keyword>
<proteinExistence type="predicted"/>
<dbReference type="Proteomes" id="UP001404104">
    <property type="component" value="Unassembled WGS sequence"/>
</dbReference>
<dbReference type="GO" id="GO:0032259">
    <property type="term" value="P:methylation"/>
    <property type="evidence" value="ECO:0007669"/>
    <property type="project" value="UniProtKB-KW"/>
</dbReference>
<dbReference type="Gene3D" id="3.40.50.150">
    <property type="entry name" value="Vaccinia Virus protein VP39"/>
    <property type="match status" value="1"/>
</dbReference>
<dbReference type="InterPro" id="IPR029063">
    <property type="entry name" value="SAM-dependent_MTases_sf"/>
</dbReference>
<dbReference type="EMBL" id="JBDIMF010000001">
    <property type="protein sequence ID" value="MEN2785424.1"/>
    <property type="molecule type" value="Genomic_DNA"/>
</dbReference>
<dbReference type="PANTHER" id="PTHR43591">
    <property type="entry name" value="METHYLTRANSFERASE"/>
    <property type="match status" value="1"/>
</dbReference>
<dbReference type="GO" id="GO:0008168">
    <property type="term" value="F:methyltransferase activity"/>
    <property type="evidence" value="ECO:0007669"/>
    <property type="project" value="UniProtKB-KW"/>
</dbReference>
<evidence type="ECO:0000313" key="2">
    <source>
        <dbReference type="EMBL" id="MEN2785424.1"/>
    </source>
</evidence>
<protein>
    <submittedName>
        <fullName evidence="2">Class I SAM-dependent methyltransferase</fullName>
    </submittedName>
</protein>